<sequence>MLISICLCPHSSYDNCTTAPEIQQPASPPAAPLPPGCRACTSRSTLPARPRTRPRSGRERARGSGVRSGASSSSLTSVCVRAWIVLGSVLYLLPGVLPESRSRINAEPMAGMRIDVAAGFAACATIRGRRRGSGCTVSTPHMRMMCSSTVSMPRRPRADHDAASAPPRHVSSESSHVDVDSAIHHMITWTPTRCAPSRAGRRSRAQRTGDPDPRRGWVRMDVWKRKARRVASCSVCDAWPRSDAIAIAVVAGGGALDADAAAGIHVRSGRTYASVCVGDLAVPVRLDAMHARCKPAASHHPTRLPTTHRGKAKHARGDEDVHGPCSREIGGGRRCDARGAGKLSAGAGFGFAADRAPPPAHGSRAACS</sequence>
<gene>
    <name evidence="1" type="ORF">FA95DRAFT_1229497</name>
</gene>
<dbReference type="EMBL" id="MU276523">
    <property type="protein sequence ID" value="KAI0038348.1"/>
    <property type="molecule type" value="Genomic_DNA"/>
</dbReference>
<organism evidence="1 2">
    <name type="scientific">Auriscalpium vulgare</name>
    <dbReference type="NCBI Taxonomy" id="40419"/>
    <lineage>
        <taxon>Eukaryota</taxon>
        <taxon>Fungi</taxon>
        <taxon>Dikarya</taxon>
        <taxon>Basidiomycota</taxon>
        <taxon>Agaricomycotina</taxon>
        <taxon>Agaricomycetes</taxon>
        <taxon>Russulales</taxon>
        <taxon>Auriscalpiaceae</taxon>
        <taxon>Auriscalpium</taxon>
    </lineage>
</organism>
<name>A0ACB8R3H1_9AGAM</name>
<proteinExistence type="predicted"/>
<keyword evidence="2" id="KW-1185">Reference proteome</keyword>
<protein>
    <submittedName>
        <fullName evidence="1">Uncharacterized protein</fullName>
    </submittedName>
</protein>
<evidence type="ECO:0000313" key="1">
    <source>
        <dbReference type="EMBL" id="KAI0038348.1"/>
    </source>
</evidence>
<reference evidence="1" key="1">
    <citation type="submission" date="2021-02" db="EMBL/GenBank/DDBJ databases">
        <authorList>
            <consortium name="DOE Joint Genome Institute"/>
            <person name="Ahrendt S."/>
            <person name="Looney B.P."/>
            <person name="Miyauchi S."/>
            <person name="Morin E."/>
            <person name="Drula E."/>
            <person name="Courty P.E."/>
            <person name="Chicoki N."/>
            <person name="Fauchery L."/>
            <person name="Kohler A."/>
            <person name="Kuo A."/>
            <person name="Labutti K."/>
            <person name="Pangilinan J."/>
            <person name="Lipzen A."/>
            <person name="Riley R."/>
            <person name="Andreopoulos W."/>
            <person name="He G."/>
            <person name="Johnson J."/>
            <person name="Barry K.W."/>
            <person name="Grigoriev I.V."/>
            <person name="Nagy L."/>
            <person name="Hibbett D."/>
            <person name="Henrissat B."/>
            <person name="Matheny P.B."/>
            <person name="Labbe J."/>
            <person name="Martin F."/>
        </authorList>
    </citation>
    <scope>NUCLEOTIDE SEQUENCE</scope>
    <source>
        <strain evidence="1">FP105234-sp</strain>
    </source>
</reference>
<accession>A0ACB8R3H1</accession>
<dbReference type="Proteomes" id="UP000814033">
    <property type="component" value="Unassembled WGS sequence"/>
</dbReference>
<reference evidence="1" key="2">
    <citation type="journal article" date="2022" name="New Phytol.">
        <title>Evolutionary transition to the ectomycorrhizal habit in the genomes of a hyperdiverse lineage of mushroom-forming fungi.</title>
        <authorList>
            <person name="Looney B."/>
            <person name="Miyauchi S."/>
            <person name="Morin E."/>
            <person name="Drula E."/>
            <person name="Courty P.E."/>
            <person name="Kohler A."/>
            <person name="Kuo A."/>
            <person name="LaButti K."/>
            <person name="Pangilinan J."/>
            <person name="Lipzen A."/>
            <person name="Riley R."/>
            <person name="Andreopoulos W."/>
            <person name="He G."/>
            <person name="Johnson J."/>
            <person name="Nolan M."/>
            <person name="Tritt A."/>
            <person name="Barry K.W."/>
            <person name="Grigoriev I.V."/>
            <person name="Nagy L.G."/>
            <person name="Hibbett D."/>
            <person name="Henrissat B."/>
            <person name="Matheny P.B."/>
            <person name="Labbe J."/>
            <person name="Martin F.M."/>
        </authorList>
    </citation>
    <scope>NUCLEOTIDE SEQUENCE</scope>
    <source>
        <strain evidence="1">FP105234-sp</strain>
    </source>
</reference>
<comment type="caution">
    <text evidence="1">The sequence shown here is derived from an EMBL/GenBank/DDBJ whole genome shotgun (WGS) entry which is preliminary data.</text>
</comment>
<evidence type="ECO:0000313" key="2">
    <source>
        <dbReference type="Proteomes" id="UP000814033"/>
    </source>
</evidence>